<dbReference type="RefSeq" id="WP_179546466.1">
    <property type="nucleotide sequence ID" value="NZ_BSEW01000001.1"/>
</dbReference>
<dbReference type="Proteomes" id="UP000549913">
    <property type="component" value="Unassembled WGS sequence"/>
</dbReference>
<evidence type="ECO:0000313" key="2">
    <source>
        <dbReference type="Proteomes" id="UP000549913"/>
    </source>
</evidence>
<reference evidence="1 2" key="1">
    <citation type="submission" date="2020-07" db="EMBL/GenBank/DDBJ databases">
        <title>Sequencing the genomes of 1000 actinobacteria strains.</title>
        <authorList>
            <person name="Klenk H.-P."/>
        </authorList>
    </citation>
    <scope>NUCLEOTIDE SEQUENCE [LARGE SCALE GENOMIC DNA]</scope>
    <source>
        <strain evidence="1 2">DSM 26474</strain>
    </source>
</reference>
<name>A0A852SM59_9MICO</name>
<sequence>MTWPATHLSVSIDRSPADVAAFAGDPANLPLWAAGLGSGLRSEGERWFADLDGGTIEIRFTGPVEAGVLDHDVVPETGETVHNPLRVLANDRGSEVVFTLFRRPGVSDADLAADSDAIAADLVTLKRLLEG</sequence>
<evidence type="ECO:0008006" key="3">
    <source>
        <dbReference type="Google" id="ProtNLM"/>
    </source>
</evidence>
<evidence type="ECO:0000313" key="1">
    <source>
        <dbReference type="EMBL" id="NYD69077.1"/>
    </source>
</evidence>
<dbReference type="AlphaFoldDB" id="A0A852SM59"/>
<dbReference type="EMBL" id="JACCBM010000001">
    <property type="protein sequence ID" value="NYD69077.1"/>
    <property type="molecule type" value="Genomic_DNA"/>
</dbReference>
<dbReference type="Gene3D" id="3.30.530.20">
    <property type="match status" value="1"/>
</dbReference>
<dbReference type="InterPro" id="IPR023393">
    <property type="entry name" value="START-like_dom_sf"/>
</dbReference>
<dbReference type="SUPFAM" id="SSF55961">
    <property type="entry name" value="Bet v1-like"/>
    <property type="match status" value="1"/>
</dbReference>
<protein>
    <recommendedName>
        <fullName evidence="3">SRPBCC family protein</fullName>
    </recommendedName>
</protein>
<gene>
    <name evidence="1" type="ORF">BJ984_000235</name>
</gene>
<keyword evidence="2" id="KW-1185">Reference proteome</keyword>
<accession>A0A852SM59</accession>
<proteinExistence type="predicted"/>
<comment type="caution">
    <text evidence="1">The sequence shown here is derived from an EMBL/GenBank/DDBJ whole genome shotgun (WGS) entry which is preliminary data.</text>
</comment>
<organism evidence="1 2">
    <name type="scientific">Herbiconiux flava</name>
    <dbReference type="NCBI Taxonomy" id="881268"/>
    <lineage>
        <taxon>Bacteria</taxon>
        <taxon>Bacillati</taxon>
        <taxon>Actinomycetota</taxon>
        <taxon>Actinomycetes</taxon>
        <taxon>Micrococcales</taxon>
        <taxon>Microbacteriaceae</taxon>
        <taxon>Herbiconiux</taxon>
    </lineage>
</organism>